<evidence type="ECO:0000256" key="8">
    <source>
        <dbReference type="SAM" id="Phobius"/>
    </source>
</evidence>
<dbReference type="PANTHER" id="PTHR11920">
    <property type="entry name" value="GUANYLYL CYCLASE"/>
    <property type="match status" value="1"/>
</dbReference>
<name>B3S512_TRIAD</name>
<dbReference type="GO" id="GO:0004383">
    <property type="term" value="F:guanylate cyclase activity"/>
    <property type="evidence" value="ECO:0000318"/>
    <property type="project" value="GO_Central"/>
</dbReference>
<dbReference type="InterPro" id="IPR050401">
    <property type="entry name" value="Cyclic_nucleotide_synthase"/>
</dbReference>
<keyword evidence="5 8" id="KW-0472">Membrane</keyword>
<dbReference type="InParanoid" id="B3S512"/>
<dbReference type="GO" id="GO:0006182">
    <property type="term" value="P:cGMP biosynthetic process"/>
    <property type="evidence" value="ECO:0000318"/>
    <property type="project" value="GO_Central"/>
</dbReference>
<dbReference type="eggNOG" id="KOG1023">
    <property type="taxonomic scope" value="Eukaryota"/>
</dbReference>
<dbReference type="CDD" id="cd07302">
    <property type="entry name" value="CHD"/>
    <property type="match status" value="1"/>
</dbReference>
<dbReference type="OMA" id="ICKESTA"/>
<dbReference type="CTD" id="6756673"/>
<accession>B3S512</accession>
<keyword evidence="2 8" id="KW-0812">Transmembrane</keyword>
<feature type="transmembrane region" description="Helical" evidence="8">
    <location>
        <begin position="42"/>
        <end position="63"/>
    </location>
</feature>
<evidence type="ECO:0000256" key="7">
    <source>
        <dbReference type="RuleBase" id="RU000405"/>
    </source>
</evidence>
<dbReference type="GO" id="GO:0001653">
    <property type="term" value="F:peptide receptor activity"/>
    <property type="evidence" value="ECO:0000318"/>
    <property type="project" value="GO_Central"/>
</dbReference>
<dbReference type="PhylomeDB" id="B3S512"/>
<dbReference type="OrthoDB" id="1890790at2759"/>
<reference evidence="10 11" key="1">
    <citation type="journal article" date="2008" name="Nature">
        <title>The Trichoplax genome and the nature of placozoans.</title>
        <authorList>
            <person name="Srivastava M."/>
            <person name="Begovic E."/>
            <person name="Chapman J."/>
            <person name="Putnam N.H."/>
            <person name="Hellsten U."/>
            <person name="Kawashima T."/>
            <person name="Kuo A."/>
            <person name="Mitros T."/>
            <person name="Salamov A."/>
            <person name="Carpenter M.L."/>
            <person name="Signorovitch A.Y."/>
            <person name="Moreno M.A."/>
            <person name="Kamm K."/>
            <person name="Grimwood J."/>
            <person name="Schmutz J."/>
            <person name="Shapiro H."/>
            <person name="Grigoriev I.V."/>
            <person name="Buss L.W."/>
            <person name="Schierwater B."/>
            <person name="Dellaporta S.L."/>
            <person name="Rokhsar D.S."/>
        </authorList>
    </citation>
    <scope>NUCLEOTIDE SEQUENCE [LARGE SCALE GENOMIC DNA]</scope>
    <source>
        <strain evidence="10 11">Grell-BS-1999</strain>
    </source>
</reference>
<dbReference type="GO" id="GO:0000166">
    <property type="term" value="F:nucleotide binding"/>
    <property type="evidence" value="ECO:0007669"/>
    <property type="project" value="UniProtKB-KW"/>
</dbReference>
<dbReference type="GO" id="GO:0007168">
    <property type="term" value="P:receptor guanylyl cyclase signaling pathway"/>
    <property type="evidence" value="ECO:0000318"/>
    <property type="project" value="GO_Central"/>
</dbReference>
<proteinExistence type="inferred from homology"/>
<dbReference type="PROSITE" id="PS00452">
    <property type="entry name" value="GUANYLATE_CYCLASE_1"/>
    <property type="match status" value="1"/>
</dbReference>
<dbReference type="GO" id="GO:0005886">
    <property type="term" value="C:plasma membrane"/>
    <property type="evidence" value="ECO:0000318"/>
    <property type="project" value="GO_Central"/>
</dbReference>
<comment type="similarity">
    <text evidence="7">Belongs to the adenylyl cyclase class-4/guanylyl cyclase family.</text>
</comment>
<evidence type="ECO:0000313" key="11">
    <source>
        <dbReference type="Proteomes" id="UP000009022"/>
    </source>
</evidence>
<dbReference type="HOGENOM" id="CLU_001072_6_1_1"/>
<dbReference type="SMART" id="SM00044">
    <property type="entry name" value="CYCc"/>
    <property type="match status" value="1"/>
</dbReference>
<feature type="domain" description="Guanylate cyclase" evidence="9">
    <location>
        <begin position="124"/>
        <end position="255"/>
    </location>
</feature>
<evidence type="ECO:0000256" key="6">
    <source>
        <dbReference type="ARBA" id="ARBA00023239"/>
    </source>
</evidence>
<keyword evidence="11" id="KW-1185">Reference proteome</keyword>
<dbReference type="FunFam" id="3.30.70.1230:FF:000015">
    <property type="entry name" value="Guanylate cyclase"/>
    <property type="match status" value="1"/>
</dbReference>
<dbReference type="Proteomes" id="UP000009022">
    <property type="component" value="Unassembled WGS sequence"/>
</dbReference>
<evidence type="ECO:0000313" key="10">
    <source>
        <dbReference type="EMBL" id="EDV22184.1"/>
    </source>
</evidence>
<dbReference type="InterPro" id="IPR018297">
    <property type="entry name" value="A/G_cyclase_CS"/>
</dbReference>
<dbReference type="Pfam" id="PF00211">
    <property type="entry name" value="Guanylate_cyc"/>
    <property type="match status" value="1"/>
</dbReference>
<evidence type="ECO:0000256" key="4">
    <source>
        <dbReference type="ARBA" id="ARBA00022989"/>
    </source>
</evidence>
<dbReference type="Gene3D" id="3.30.70.1230">
    <property type="entry name" value="Nucleotide cyclase"/>
    <property type="match status" value="1"/>
</dbReference>
<dbReference type="Gene3D" id="6.10.250.780">
    <property type="match status" value="1"/>
</dbReference>
<dbReference type="PANTHER" id="PTHR11920:SF501">
    <property type="entry name" value="GUANYLATE CYCLASE 32E"/>
    <property type="match status" value="1"/>
</dbReference>
<keyword evidence="3" id="KW-0547">Nucleotide-binding</keyword>
<keyword evidence="4 8" id="KW-1133">Transmembrane helix</keyword>
<evidence type="ECO:0000256" key="5">
    <source>
        <dbReference type="ARBA" id="ARBA00023136"/>
    </source>
</evidence>
<protein>
    <recommendedName>
        <fullName evidence="9">Guanylate cyclase domain-containing protein</fullName>
    </recommendedName>
</protein>
<dbReference type="KEGG" id="tad:TRIADDRAFT_29301"/>
<evidence type="ECO:0000259" key="9">
    <source>
        <dbReference type="PROSITE" id="PS50125"/>
    </source>
</evidence>
<keyword evidence="6 7" id="KW-0456">Lyase</keyword>
<sequence>MADANYWFKNITIHINHLYLIQKELANYIVTQSNYISHCANVAFLISLALLVSTVIVCPLVLFRTIKLTRKYQLYAINVATKTHVLIRERRKTDTLLCQMLPRSVVKQLKEGKCVTAEAFDSATLYFGDIVGFAEICKESTAMQIVDMLNELYIQFDTRIENYNVYKVETIGDDYMVASGLPVRLPRNQHAIEIANMALDLFDTVRNLKIPHNSSLPLQLRAGIHTGPCAAGIVGIKMPRYCLFGDTINTASRMESSSLASKIHCSQVTFRNLARSGSYTLQYRGQTNIKGLGIMKTYWLLGKICE</sequence>
<dbReference type="PROSITE" id="PS50125">
    <property type="entry name" value="GUANYLATE_CYCLASE_2"/>
    <property type="match status" value="1"/>
</dbReference>
<dbReference type="AlphaFoldDB" id="B3S512"/>
<dbReference type="RefSeq" id="XP_002115339.1">
    <property type="nucleotide sequence ID" value="XM_002115303.1"/>
</dbReference>
<dbReference type="GO" id="GO:0035556">
    <property type="term" value="P:intracellular signal transduction"/>
    <property type="evidence" value="ECO:0007669"/>
    <property type="project" value="InterPro"/>
</dbReference>
<organism evidence="10 11">
    <name type="scientific">Trichoplax adhaerens</name>
    <name type="common">Trichoplax reptans</name>
    <dbReference type="NCBI Taxonomy" id="10228"/>
    <lineage>
        <taxon>Eukaryota</taxon>
        <taxon>Metazoa</taxon>
        <taxon>Placozoa</taxon>
        <taxon>Uniplacotomia</taxon>
        <taxon>Trichoplacea</taxon>
        <taxon>Trichoplacidae</taxon>
        <taxon>Trichoplax</taxon>
    </lineage>
</organism>
<dbReference type="InterPro" id="IPR029787">
    <property type="entry name" value="Nucleotide_cyclase"/>
</dbReference>
<dbReference type="SUPFAM" id="SSF55073">
    <property type="entry name" value="Nucleotide cyclase"/>
    <property type="match status" value="1"/>
</dbReference>
<evidence type="ECO:0000256" key="2">
    <source>
        <dbReference type="ARBA" id="ARBA00022692"/>
    </source>
</evidence>
<evidence type="ECO:0000256" key="3">
    <source>
        <dbReference type="ARBA" id="ARBA00022741"/>
    </source>
</evidence>
<dbReference type="GeneID" id="6756673"/>
<dbReference type="EMBL" id="DS985250">
    <property type="protein sequence ID" value="EDV22184.1"/>
    <property type="molecule type" value="Genomic_DNA"/>
</dbReference>
<comment type="subcellular location">
    <subcellularLocation>
        <location evidence="1">Membrane</location>
    </subcellularLocation>
</comment>
<evidence type="ECO:0000256" key="1">
    <source>
        <dbReference type="ARBA" id="ARBA00004370"/>
    </source>
</evidence>
<dbReference type="InterPro" id="IPR001054">
    <property type="entry name" value="A/G_cyclase"/>
</dbReference>
<gene>
    <name evidence="10" type="ORF">TRIADDRAFT_29301</name>
</gene>